<dbReference type="AlphaFoldDB" id="A0A9P4J7D2"/>
<comment type="subcellular location">
    <subcellularLocation>
        <location evidence="1">Endomembrane system</location>
        <topology evidence="1">Multi-pass membrane protein</topology>
    </subcellularLocation>
</comment>
<protein>
    <recommendedName>
        <fullName evidence="10">Magnesium transporter</fullName>
    </recommendedName>
</protein>
<dbReference type="EMBL" id="ML996083">
    <property type="protein sequence ID" value="KAF2154787.1"/>
    <property type="molecule type" value="Genomic_DNA"/>
</dbReference>
<proteinExistence type="inferred from homology"/>
<sequence length="134" mass="14638">MGALSNVLNVVGLVLLTHAVYSAYEFSLIPASTPPSPRSSALDPHISLPADIVLETLTSVLLLCVGIVLTAPDLKPIQWRVWAGRIEKEKARPLKNLDEGFGGNPYLGLEQRVGFVDIREMRKGFADWVKEGKS</sequence>
<keyword evidence="5 6" id="KW-0472">Membrane</keyword>
<keyword evidence="7" id="KW-0732">Signal</keyword>
<evidence type="ECO:0000256" key="4">
    <source>
        <dbReference type="ARBA" id="ARBA00022989"/>
    </source>
</evidence>
<evidence type="ECO:0000256" key="6">
    <source>
        <dbReference type="SAM" id="Phobius"/>
    </source>
</evidence>
<keyword evidence="9" id="KW-1185">Reference proteome</keyword>
<dbReference type="PANTHER" id="PTHR28144:SF1">
    <property type="entry name" value="ER MEMBRANE PROTEIN COMPLEX SUBUNIT 5"/>
    <property type="match status" value="1"/>
</dbReference>
<reference evidence="8" key="1">
    <citation type="journal article" date="2020" name="Stud. Mycol.">
        <title>101 Dothideomycetes genomes: a test case for predicting lifestyles and emergence of pathogens.</title>
        <authorList>
            <person name="Haridas S."/>
            <person name="Albert R."/>
            <person name="Binder M."/>
            <person name="Bloem J."/>
            <person name="Labutti K."/>
            <person name="Salamov A."/>
            <person name="Andreopoulos B."/>
            <person name="Baker S."/>
            <person name="Barry K."/>
            <person name="Bills G."/>
            <person name="Bluhm B."/>
            <person name="Cannon C."/>
            <person name="Castanera R."/>
            <person name="Culley D."/>
            <person name="Daum C."/>
            <person name="Ezra D."/>
            <person name="Gonzalez J."/>
            <person name="Henrissat B."/>
            <person name="Kuo A."/>
            <person name="Liang C."/>
            <person name="Lipzen A."/>
            <person name="Lutzoni F."/>
            <person name="Magnuson J."/>
            <person name="Mondo S."/>
            <person name="Nolan M."/>
            <person name="Ohm R."/>
            <person name="Pangilinan J."/>
            <person name="Park H.-J."/>
            <person name="Ramirez L."/>
            <person name="Alfaro M."/>
            <person name="Sun H."/>
            <person name="Tritt A."/>
            <person name="Yoshinaga Y."/>
            <person name="Zwiers L.-H."/>
            <person name="Turgeon B."/>
            <person name="Goodwin S."/>
            <person name="Spatafora J."/>
            <person name="Crous P."/>
            <person name="Grigoriev I."/>
        </authorList>
    </citation>
    <scope>NUCLEOTIDE SEQUENCE</scope>
    <source>
        <strain evidence="8">CBS 260.36</strain>
    </source>
</reference>
<dbReference type="GO" id="GO:0034975">
    <property type="term" value="P:protein folding in endoplasmic reticulum"/>
    <property type="evidence" value="ECO:0007669"/>
    <property type="project" value="TreeGrafter"/>
</dbReference>
<feature type="signal peptide" evidence="7">
    <location>
        <begin position="1"/>
        <end position="22"/>
    </location>
</feature>
<dbReference type="Proteomes" id="UP000799439">
    <property type="component" value="Unassembled WGS sequence"/>
</dbReference>
<keyword evidence="3 6" id="KW-0812">Transmembrane</keyword>
<feature type="transmembrane region" description="Helical" evidence="6">
    <location>
        <begin position="46"/>
        <end position="71"/>
    </location>
</feature>
<dbReference type="Pfam" id="PF10270">
    <property type="entry name" value="MMgT"/>
    <property type="match status" value="1"/>
</dbReference>
<evidence type="ECO:0000256" key="1">
    <source>
        <dbReference type="ARBA" id="ARBA00004127"/>
    </source>
</evidence>
<organism evidence="8 9">
    <name type="scientific">Myriangium duriaei CBS 260.36</name>
    <dbReference type="NCBI Taxonomy" id="1168546"/>
    <lineage>
        <taxon>Eukaryota</taxon>
        <taxon>Fungi</taxon>
        <taxon>Dikarya</taxon>
        <taxon>Ascomycota</taxon>
        <taxon>Pezizomycotina</taxon>
        <taxon>Dothideomycetes</taxon>
        <taxon>Dothideomycetidae</taxon>
        <taxon>Myriangiales</taxon>
        <taxon>Myriangiaceae</taxon>
        <taxon>Myriangium</taxon>
    </lineage>
</organism>
<dbReference type="InterPro" id="IPR053279">
    <property type="entry name" value="EMC_subunit"/>
</dbReference>
<evidence type="ECO:0000313" key="9">
    <source>
        <dbReference type="Proteomes" id="UP000799439"/>
    </source>
</evidence>
<evidence type="ECO:0000256" key="7">
    <source>
        <dbReference type="SAM" id="SignalP"/>
    </source>
</evidence>
<comment type="caution">
    <text evidence="8">The sequence shown here is derived from an EMBL/GenBank/DDBJ whole genome shotgun (WGS) entry which is preliminary data.</text>
</comment>
<feature type="chain" id="PRO_5040431793" description="Magnesium transporter" evidence="7">
    <location>
        <begin position="23"/>
        <end position="134"/>
    </location>
</feature>
<dbReference type="PANTHER" id="PTHR28144">
    <property type="entry name" value="ER MEMBRANE PROTEIN COMPLEX SUBUNIT 5"/>
    <property type="match status" value="1"/>
</dbReference>
<evidence type="ECO:0000256" key="2">
    <source>
        <dbReference type="ARBA" id="ARBA00006109"/>
    </source>
</evidence>
<gene>
    <name evidence="8" type="ORF">K461DRAFT_311187</name>
</gene>
<evidence type="ECO:0000313" key="8">
    <source>
        <dbReference type="EMBL" id="KAF2154787.1"/>
    </source>
</evidence>
<dbReference type="OrthoDB" id="44756at2759"/>
<keyword evidence="4 6" id="KW-1133">Transmembrane helix</keyword>
<comment type="similarity">
    <text evidence="2">Belongs to the membrane magnesium transporter (TC 1.A.67) family.</text>
</comment>
<evidence type="ECO:0000256" key="5">
    <source>
        <dbReference type="ARBA" id="ARBA00023136"/>
    </source>
</evidence>
<evidence type="ECO:0000256" key="3">
    <source>
        <dbReference type="ARBA" id="ARBA00022692"/>
    </source>
</evidence>
<name>A0A9P4J7D2_9PEZI</name>
<dbReference type="GO" id="GO:0072546">
    <property type="term" value="C:EMC complex"/>
    <property type="evidence" value="ECO:0007669"/>
    <property type="project" value="TreeGrafter"/>
</dbReference>
<accession>A0A9P4J7D2</accession>
<evidence type="ECO:0008006" key="10">
    <source>
        <dbReference type="Google" id="ProtNLM"/>
    </source>
</evidence>
<dbReference type="InterPro" id="IPR018937">
    <property type="entry name" value="MMgT"/>
</dbReference>